<name>A0A560WHU0_9MICO</name>
<dbReference type="SUPFAM" id="SSF103473">
    <property type="entry name" value="MFS general substrate transporter"/>
    <property type="match status" value="1"/>
</dbReference>
<evidence type="ECO:0000256" key="3">
    <source>
        <dbReference type="ARBA" id="ARBA00022989"/>
    </source>
</evidence>
<keyword evidence="3 5" id="KW-1133">Transmembrane helix</keyword>
<evidence type="ECO:0000256" key="2">
    <source>
        <dbReference type="ARBA" id="ARBA00022692"/>
    </source>
</evidence>
<evidence type="ECO:0000259" key="6">
    <source>
        <dbReference type="PROSITE" id="PS50850"/>
    </source>
</evidence>
<dbReference type="PANTHER" id="PTHR42718">
    <property type="entry name" value="MAJOR FACILITATOR SUPERFAMILY MULTIDRUG TRANSPORTER MFSC"/>
    <property type="match status" value="1"/>
</dbReference>
<evidence type="ECO:0000313" key="8">
    <source>
        <dbReference type="Proteomes" id="UP000315628"/>
    </source>
</evidence>
<feature type="domain" description="Major facilitator superfamily (MFS) profile" evidence="6">
    <location>
        <begin position="15"/>
        <end position="443"/>
    </location>
</feature>
<dbReference type="EMBL" id="VIUW01000001">
    <property type="protein sequence ID" value="TWD17168.1"/>
    <property type="molecule type" value="Genomic_DNA"/>
</dbReference>
<dbReference type="Gene3D" id="1.20.1720.10">
    <property type="entry name" value="Multidrug resistance protein D"/>
    <property type="match status" value="1"/>
</dbReference>
<dbReference type="PRINTS" id="PR01036">
    <property type="entry name" value="TCRTETB"/>
</dbReference>
<dbReference type="Gene3D" id="1.20.1250.20">
    <property type="entry name" value="MFS general substrate transporter like domains"/>
    <property type="match status" value="1"/>
</dbReference>
<dbReference type="Proteomes" id="UP000315628">
    <property type="component" value="Unassembled WGS sequence"/>
</dbReference>
<evidence type="ECO:0000256" key="5">
    <source>
        <dbReference type="SAM" id="Phobius"/>
    </source>
</evidence>
<feature type="transmembrane region" description="Helical" evidence="5">
    <location>
        <begin position="293"/>
        <end position="311"/>
    </location>
</feature>
<organism evidence="7 8">
    <name type="scientific">Marihabitans asiaticum</name>
    <dbReference type="NCBI Taxonomy" id="415218"/>
    <lineage>
        <taxon>Bacteria</taxon>
        <taxon>Bacillati</taxon>
        <taxon>Actinomycetota</taxon>
        <taxon>Actinomycetes</taxon>
        <taxon>Micrococcales</taxon>
        <taxon>Intrasporangiaceae</taxon>
        <taxon>Marihabitans</taxon>
    </lineage>
</organism>
<feature type="transmembrane region" description="Helical" evidence="5">
    <location>
        <begin position="200"/>
        <end position="217"/>
    </location>
</feature>
<protein>
    <submittedName>
        <fullName evidence="7">Putative MFS family arabinose efflux permease</fullName>
    </submittedName>
</protein>
<keyword evidence="4 5" id="KW-0472">Membrane</keyword>
<dbReference type="PANTHER" id="PTHR42718:SF35">
    <property type="entry name" value="BLL0718 PROTEIN"/>
    <property type="match status" value="1"/>
</dbReference>
<dbReference type="Pfam" id="PF07690">
    <property type="entry name" value="MFS_1"/>
    <property type="match status" value="1"/>
</dbReference>
<dbReference type="AlphaFoldDB" id="A0A560WHU0"/>
<keyword evidence="2 5" id="KW-0812">Transmembrane</keyword>
<dbReference type="RefSeq" id="WP_144855585.1">
    <property type="nucleotide sequence ID" value="NZ_BAAAYT010000002.1"/>
</dbReference>
<comment type="caution">
    <text evidence="7">The sequence shown here is derived from an EMBL/GenBank/DDBJ whole genome shotgun (WGS) entry which is preliminary data.</text>
</comment>
<feature type="transmembrane region" description="Helical" evidence="5">
    <location>
        <begin position="52"/>
        <end position="72"/>
    </location>
</feature>
<proteinExistence type="predicted"/>
<feature type="transmembrane region" description="Helical" evidence="5">
    <location>
        <begin position="390"/>
        <end position="412"/>
    </location>
</feature>
<dbReference type="GO" id="GO:0022857">
    <property type="term" value="F:transmembrane transporter activity"/>
    <property type="evidence" value="ECO:0007669"/>
    <property type="project" value="InterPro"/>
</dbReference>
<dbReference type="InterPro" id="IPR036259">
    <property type="entry name" value="MFS_trans_sf"/>
</dbReference>
<evidence type="ECO:0000256" key="4">
    <source>
        <dbReference type="ARBA" id="ARBA00023136"/>
    </source>
</evidence>
<dbReference type="InterPro" id="IPR020846">
    <property type="entry name" value="MFS_dom"/>
</dbReference>
<reference evidence="7 8" key="1">
    <citation type="submission" date="2019-06" db="EMBL/GenBank/DDBJ databases">
        <title>Sequencing the genomes of 1000 actinobacteria strains.</title>
        <authorList>
            <person name="Klenk H.-P."/>
        </authorList>
    </citation>
    <scope>NUCLEOTIDE SEQUENCE [LARGE SCALE GENOMIC DNA]</scope>
    <source>
        <strain evidence="7 8">DSM 18935</strain>
    </source>
</reference>
<feature type="transmembrane region" description="Helical" evidence="5">
    <location>
        <begin position="323"/>
        <end position="347"/>
    </location>
</feature>
<dbReference type="InterPro" id="IPR011701">
    <property type="entry name" value="MFS"/>
</dbReference>
<keyword evidence="8" id="KW-1185">Reference proteome</keyword>
<feature type="transmembrane region" description="Helical" evidence="5">
    <location>
        <begin position="167"/>
        <end position="188"/>
    </location>
</feature>
<feature type="transmembrane region" description="Helical" evidence="5">
    <location>
        <begin position="114"/>
        <end position="131"/>
    </location>
</feature>
<dbReference type="PROSITE" id="PS50850">
    <property type="entry name" value="MFS"/>
    <property type="match status" value="1"/>
</dbReference>
<feature type="transmembrane region" description="Helical" evidence="5">
    <location>
        <begin position="84"/>
        <end position="108"/>
    </location>
</feature>
<accession>A0A560WHU0</accession>
<feature type="transmembrane region" description="Helical" evidence="5">
    <location>
        <begin position="418"/>
        <end position="438"/>
    </location>
</feature>
<dbReference type="GO" id="GO:0005886">
    <property type="term" value="C:plasma membrane"/>
    <property type="evidence" value="ECO:0007669"/>
    <property type="project" value="UniProtKB-SubCell"/>
</dbReference>
<comment type="subcellular location">
    <subcellularLocation>
        <location evidence="1">Cell membrane</location>
        <topology evidence="1">Multi-pass membrane protein</topology>
    </subcellularLocation>
</comment>
<feature type="transmembrane region" description="Helical" evidence="5">
    <location>
        <begin position="263"/>
        <end position="287"/>
    </location>
</feature>
<dbReference type="OrthoDB" id="3579747at2"/>
<sequence length="455" mass="45023">MPGPASRAAARGPGLAIVLAVLFGISGMGSAAVAVAVPAIGSDLRVPTTSATLVVSCYALSLAVSSAVFGWLGDRYGIRRPMMIGITGMALAALGATLADDLATLVALRVLQGMGAAAIPALTLTALLLSYEGRAQRAALATYTGVFAAVNAVGPVIGATLVDLAGWQPVIALAIVALPLVALAAPALPDAGDTSIRLDAVGTALVVALATGVILALQAGTLGLTTAAAGALVAAGSLPFAVRHVRRTPDGLMPLQLFTSPPARASLLTAIGVPAGWFALLIGIPAILGQVGWTGVQIGLLLLPGGVLAILSPRLTTPVLDRLGPMLTQALSNTLTVLALGVGAAGITLRHPAVLVGAVLVLTFAFGLGQPAMSQVVGDSVPPHRRGSAMGLQTIVFLGGGSVGAATIGGIGAMASPVVALLALAAVPALAAALQLRLAHSPSLVHRHPTHQELT</sequence>
<feature type="transmembrane region" description="Helical" evidence="5">
    <location>
        <begin position="138"/>
        <end position="161"/>
    </location>
</feature>
<gene>
    <name evidence="7" type="ORF">FB557_0730</name>
</gene>
<evidence type="ECO:0000313" key="7">
    <source>
        <dbReference type="EMBL" id="TWD17168.1"/>
    </source>
</evidence>
<evidence type="ECO:0000256" key="1">
    <source>
        <dbReference type="ARBA" id="ARBA00004651"/>
    </source>
</evidence>
<feature type="transmembrane region" description="Helical" evidence="5">
    <location>
        <begin position="353"/>
        <end position="369"/>
    </location>
</feature>